<keyword evidence="3" id="KW-0158">Chromosome</keyword>
<evidence type="ECO:0000256" key="3">
    <source>
        <dbReference type="ARBA" id="ARBA00022454"/>
    </source>
</evidence>
<organism evidence="13 14">
    <name type="scientific">Neolecta irregularis (strain DAH-3)</name>
    <dbReference type="NCBI Taxonomy" id="1198029"/>
    <lineage>
        <taxon>Eukaryota</taxon>
        <taxon>Fungi</taxon>
        <taxon>Dikarya</taxon>
        <taxon>Ascomycota</taxon>
        <taxon>Taphrinomycotina</taxon>
        <taxon>Neolectales</taxon>
        <taxon>Neolectaceae</taxon>
        <taxon>Neolecta</taxon>
    </lineage>
</organism>
<keyword evidence="8" id="KW-0539">Nucleus</keyword>
<dbReference type="GO" id="GO:0034080">
    <property type="term" value="P:CENP-A containing chromatin assembly"/>
    <property type="evidence" value="ECO:0007669"/>
    <property type="project" value="EnsemblFungi"/>
</dbReference>
<dbReference type="InterPro" id="IPR004910">
    <property type="entry name" value="Yippee/Mis18/Cereblon"/>
</dbReference>
<dbReference type="GO" id="GO:0008270">
    <property type="term" value="F:zinc ion binding"/>
    <property type="evidence" value="ECO:0007669"/>
    <property type="project" value="EnsemblFungi"/>
</dbReference>
<dbReference type="Pfam" id="PF03226">
    <property type="entry name" value="Yippee-Mis18"/>
    <property type="match status" value="1"/>
</dbReference>
<dbReference type="GO" id="GO:0000785">
    <property type="term" value="C:chromatin"/>
    <property type="evidence" value="ECO:0007669"/>
    <property type="project" value="EnsemblFungi"/>
</dbReference>
<keyword evidence="14" id="KW-1185">Reference proteome</keyword>
<dbReference type="GO" id="GO:0000776">
    <property type="term" value="C:kinetochore"/>
    <property type="evidence" value="ECO:0007669"/>
    <property type="project" value="EnsemblFungi"/>
</dbReference>
<dbReference type="STRING" id="1198029.A0A1U7LT47"/>
<dbReference type="GO" id="GO:0051301">
    <property type="term" value="P:cell division"/>
    <property type="evidence" value="ECO:0007669"/>
    <property type="project" value="UniProtKB-KW"/>
</dbReference>
<dbReference type="PANTHER" id="PTHR16431:SF1">
    <property type="entry name" value="NEUROGENIC PROTEIN MASTERMIND"/>
    <property type="match status" value="1"/>
</dbReference>
<feature type="domain" description="Mis18" evidence="12">
    <location>
        <begin position="18"/>
        <end position="116"/>
    </location>
</feature>
<protein>
    <recommendedName>
        <fullName evidence="11">Protein yippee-like</fullName>
    </recommendedName>
</protein>
<evidence type="ECO:0000256" key="5">
    <source>
        <dbReference type="ARBA" id="ARBA00022723"/>
    </source>
</evidence>
<evidence type="ECO:0000256" key="7">
    <source>
        <dbReference type="ARBA" id="ARBA00022833"/>
    </source>
</evidence>
<evidence type="ECO:0000256" key="2">
    <source>
        <dbReference type="ARBA" id="ARBA00004584"/>
    </source>
</evidence>
<dbReference type="EMBL" id="LXFE01000320">
    <property type="protein sequence ID" value="OLL25788.1"/>
    <property type="molecule type" value="Genomic_DNA"/>
</dbReference>
<name>A0A1U7LT47_NEOID</name>
<keyword evidence="10" id="KW-0137">Centromere</keyword>
<gene>
    <name evidence="13" type="ORF">NEOLI_003638</name>
</gene>
<evidence type="ECO:0000256" key="11">
    <source>
        <dbReference type="RuleBase" id="RU110713"/>
    </source>
</evidence>
<keyword evidence="9" id="KW-0131">Cell cycle</keyword>
<dbReference type="AlphaFoldDB" id="A0A1U7LT47"/>
<evidence type="ECO:0000256" key="8">
    <source>
        <dbReference type="ARBA" id="ARBA00023242"/>
    </source>
</evidence>
<dbReference type="InterPro" id="IPR034752">
    <property type="entry name" value="Mis18"/>
</dbReference>
<comment type="similarity">
    <text evidence="11">Belongs to the yippee family.</text>
</comment>
<dbReference type="PANTHER" id="PTHR16431">
    <property type="entry name" value="NEUROGENIC PROTEIN MASTERMIND"/>
    <property type="match status" value="1"/>
</dbReference>
<keyword evidence="4" id="KW-0132">Cell division</keyword>
<dbReference type="Proteomes" id="UP000186594">
    <property type="component" value="Unassembled WGS sequence"/>
</dbReference>
<keyword evidence="5" id="KW-0479">Metal-binding</keyword>
<evidence type="ECO:0000256" key="4">
    <source>
        <dbReference type="ARBA" id="ARBA00022618"/>
    </source>
</evidence>
<reference evidence="13 14" key="1">
    <citation type="submission" date="2016-04" db="EMBL/GenBank/DDBJ databases">
        <title>Evolutionary innovation and constraint leading to complex multicellularity in the Ascomycota.</title>
        <authorList>
            <person name="Cisse O."/>
            <person name="Nguyen A."/>
            <person name="Hewitt D.A."/>
            <person name="Jedd G."/>
            <person name="Stajich J.E."/>
        </authorList>
    </citation>
    <scope>NUCLEOTIDE SEQUENCE [LARGE SCALE GENOMIC DNA]</scope>
    <source>
        <strain evidence="13 14">DAH-3</strain>
    </source>
</reference>
<evidence type="ECO:0000256" key="6">
    <source>
        <dbReference type="ARBA" id="ARBA00022776"/>
    </source>
</evidence>
<evidence type="ECO:0000256" key="1">
    <source>
        <dbReference type="ARBA" id="ARBA00004123"/>
    </source>
</evidence>
<evidence type="ECO:0000256" key="9">
    <source>
        <dbReference type="ARBA" id="ARBA00023306"/>
    </source>
</evidence>
<sequence length="153" mass="17129">MSTASQPAEQHQEQSRPPIAFQCAKCFRIVGDSWSWVCSHRELNSISLSTVNKSVELSEILRTSSEGIDIGSTYTTLNCKGCNIELGKMYRTTPRFLDEIRDMYSISIDAVISYTNVHYKTPIINLFVDMNSGPGKPLSNVTQAIYSQETLKP</sequence>
<evidence type="ECO:0000256" key="10">
    <source>
        <dbReference type="ARBA" id="ARBA00023328"/>
    </source>
</evidence>
<dbReference type="PROSITE" id="PS51793">
    <property type="entry name" value="MIS18"/>
    <property type="match status" value="1"/>
</dbReference>
<accession>A0A1U7LT47</accession>
<keyword evidence="6" id="KW-0498">Mitosis</keyword>
<dbReference type="OrthoDB" id="74210at2759"/>
<proteinExistence type="inferred from homology"/>
<comment type="caution">
    <text evidence="13">The sequence shown here is derived from an EMBL/GenBank/DDBJ whole genome shotgun (WGS) entry which is preliminary data.</text>
</comment>
<evidence type="ECO:0000313" key="14">
    <source>
        <dbReference type="Proteomes" id="UP000186594"/>
    </source>
</evidence>
<evidence type="ECO:0000313" key="13">
    <source>
        <dbReference type="EMBL" id="OLL25788.1"/>
    </source>
</evidence>
<dbReference type="GO" id="GO:0007059">
    <property type="term" value="P:chromosome segregation"/>
    <property type="evidence" value="ECO:0007669"/>
    <property type="project" value="TreeGrafter"/>
</dbReference>
<comment type="subcellular location">
    <subcellularLocation>
        <location evidence="2">Chromosome</location>
        <location evidence="2">Centromere</location>
    </subcellularLocation>
    <subcellularLocation>
        <location evidence="1">Nucleus</location>
    </subcellularLocation>
</comment>
<dbReference type="GO" id="GO:0098654">
    <property type="term" value="C:CENP-A recruiting complex"/>
    <property type="evidence" value="ECO:0007669"/>
    <property type="project" value="EnsemblFungi"/>
</dbReference>
<keyword evidence="7" id="KW-0862">Zinc</keyword>
<evidence type="ECO:0000259" key="12">
    <source>
        <dbReference type="PROSITE" id="PS51793"/>
    </source>
</evidence>